<dbReference type="STRING" id="92835.RS81_03136"/>
<dbReference type="EMBL" id="JYIZ01000056">
    <property type="protein sequence ID" value="KJL38138.1"/>
    <property type="molecule type" value="Genomic_DNA"/>
</dbReference>
<dbReference type="InterPro" id="IPR048469">
    <property type="entry name" value="YchJ-like_M"/>
</dbReference>
<dbReference type="Gene3D" id="3.10.450.50">
    <property type="match status" value="1"/>
</dbReference>
<organism evidence="2 3">
    <name type="scientific">Microbacterium terrae</name>
    <dbReference type="NCBI Taxonomy" id="69369"/>
    <lineage>
        <taxon>Bacteria</taxon>
        <taxon>Bacillati</taxon>
        <taxon>Actinomycetota</taxon>
        <taxon>Actinomycetes</taxon>
        <taxon>Micrococcales</taxon>
        <taxon>Microbacteriaceae</taxon>
        <taxon>Microbacterium</taxon>
    </lineage>
</organism>
<dbReference type="Proteomes" id="UP000033956">
    <property type="component" value="Unassembled WGS sequence"/>
</dbReference>
<dbReference type="SUPFAM" id="SSF54427">
    <property type="entry name" value="NTF2-like"/>
    <property type="match status" value="1"/>
</dbReference>
<name>A0A0M2H234_9MICO</name>
<gene>
    <name evidence="2" type="ORF">RS81_03136</name>
</gene>
<feature type="domain" description="YchJ-like middle NTF2-like" evidence="1">
    <location>
        <begin position="1"/>
        <end position="90"/>
    </location>
</feature>
<dbReference type="InterPro" id="IPR032710">
    <property type="entry name" value="NTF2-like_dom_sf"/>
</dbReference>
<reference evidence="2 3" key="1">
    <citation type="submission" date="2015-02" db="EMBL/GenBank/DDBJ databases">
        <title>Draft genome sequences of ten Microbacterium spp. with emphasis on heavy metal contaminated environments.</title>
        <authorList>
            <person name="Corretto E."/>
        </authorList>
    </citation>
    <scope>NUCLEOTIDE SEQUENCE [LARGE SCALE GENOMIC DNA]</scope>
    <source>
        <strain evidence="2 3">DSM 12510</strain>
    </source>
</reference>
<comment type="caution">
    <text evidence="2">The sequence shown here is derived from an EMBL/GenBank/DDBJ whole genome shotgun (WGS) entry which is preliminary data.</text>
</comment>
<dbReference type="PATRIC" id="fig|92835.4.peg.3165"/>
<evidence type="ECO:0000313" key="2">
    <source>
        <dbReference type="EMBL" id="KJL38138.1"/>
    </source>
</evidence>
<sequence length="94" mass="10885">MRSRYCAFAIGDARYLADTWHPRTRPSELTIDAALRWTGLRIVDTVRGAAGDADGIVEFRARWSGLGERGELHERSRFVHQRHRWWYVDGDVAD</sequence>
<dbReference type="AlphaFoldDB" id="A0A0M2H234"/>
<protein>
    <recommendedName>
        <fullName evidence="1">YchJ-like middle NTF2-like domain-containing protein</fullName>
    </recommendedName>
</protein>
<dbReference type="Pfam" id="PF17775">
    <property type="entry name" value="YchJ_M-like"/>
    <property type="match status" value="1"/>
</dbReference>
<proteinExistence type="predicted"/>
<keyword evidence="3" id="KW-1185">Reference proteome</keyword>
<evidence type="ECO:0000313" key="3">
    <source>
        <dbReference type="Proteomes" id="UP000033956"/>
    </source>
</evidence>
<evidence type="ECO:0000259" key="1">
    <source>
        <dbReference type="Pfam" id="PF17775"/>
    </source>
</evidence>
<accession>A0A0M2H234</accession>